<feature type="region of interest" description="Disordered" evidence="9">
    <location>
        <begin position="1"/>
        <end position="27"/>
    </location>
</feature>
<dbReference type="GO" id="GO:0003735">
    <property type="term" value="F:structural constituent of ribosome"/>
    <property type="evidence" value="ECO:0007669"/>
    <property type="project" value="InterPro"/>
</dbReference>
<gene>
    <name evidence="8" type="primary">rpsT</name>
    <name evidence="10" type="ORF">FYJ44_05620</name>
</gene>
<dbReference type="PANTHER" id="PTHR33398">
    <property type="entry name" value="30S RIBOSOMAL PROTEIN S20"/>
    <property type="match status" value="1"/>
</dbReference>
<keyword evidence="4 8" id="KW-0694">RNA-binding</keyword>
<dbReference type="InterPro" id="IPR002583">
    <property type="entry name" value="Ribosomal_bS20"/>
</dbReference>
<evidence type="ECO:0000313" key="10">
    <source>
        <dbReference type="EMBL" id="MSS27538.1"/>
    </source>
</evidence>
<evidence type="ECO:0000256" key="8">
    <source>
        <dbReference type="HAMAP-Rule" id="MF_00500"/>
    </source>
</evidence>
<comment type="caution">
    <text evidence="10">The sequence shown here is derived from an EMBL/GenBank/DDBJ whole genome shotgun (WGS) entry which is preliminary data.</text>
</comment>
<dbReference type="Pfam" id="PF01649">
    <property type="entry name" value="Ribosomal_S20p"/>
    <property type="match status" value="1"/>
</dbReference>
<dbReference type="GO" id="GO:0015935">
    <property type="term" value="C:small ribosomal subunit"/>
    <property type="evidence" value="ECO:0007669"/>
    <property type="project" value="TreeGrafter"/>
</dbReference>
<dbReference type="Gene3D" id="1.20.58.110">
    <property type="entry name" value="Ribosomal protein S20"/>
    <property type="match status" value="1"/>
</dbReference>
<dbReference type="RefSeq" id="WP_287702097.1">
    <property type="nucleotide sequence ID" value="NZ_DBFWWU010000305.1"/>
</dbReference>
<keyword evidence="5 8" id="KW-0689">Ribosomal protein</keyword>
<dbReference type="HAMAP" id="MF_00500">
    <property type="entry name" value="Ribosomal_bS20"/>
    <property type="match status" value="1"/>
</dbReference>
<comment type="function">
    <text evidence="1 8">Binds directly to 16S ribosomal RNA.</text>
</comment>
<protein>
    <recommendedName>
        <fullName evidence="7 8">Small ribosomal subunit protein bS20</fullName>
    </recommendedName>
</protein>
<proteinExistence type="inferred from homology"/>
<accession>A0A6L5XK87</accession>
<evidence type="ECO:0000256" key="1">
    <source>
        <dbReference type="ARBA" id="ARBA00003134"/>
    </source>
</evidence>
<evidence type="ECO:0000313" key="11">
    <source>
        <dbReference type="Proteomes" id="UP000477488"/>
    </source>
</evidence>
<sequence>MANHKSAIKRHKQSLNRAARNRAARTRVKNAIKDVRAAIQGKDKSLADTSLTVATSVLAKAAGKGALHWKKAARKISRLARAVNGIEAE</sequence>
<dbReference type="AlphaFoldDB" id="A0A6L5XK87"/>
<evidence type="ECO:0000256" key="6">
    <source>
        <dbReference type="ARBA" id="ARBA00023274"/>
    </source>
</evidence>
<evidence type="ECO:0000256" key="2">
    <source>
        <dbReference type="ARBA" id="ARBA00007634"/>
    </source>
</evidence>
<evidence type="ECO:0000256" key="7">
    <source>
        <dbReference type="ARBA" id="ARBA00035136"/>
    </source>
</evidence>
<dbReference type="GO" id="GO:0006412">
    <property type="term" value="P:translation"/>
    <property type="evidence" value="ECO:0007669"/>
    <property type="project" value="UniProtKB-UniRule"/>
</dbReference>
<organism evidence="10 11">
    <name type="scientific">Desulfovibrio porci</name>
    <dbReference type="NCBI Taxonomy" id="2605782"/>
    <lineage>
        <taxon>Bacteria</taxon>
        <taxon>Pseudomonadati</taxon>
        <taxon>Thermodesulfobacteriota</taxon>
        <taxon>Desulfovibrionia</taxon>
        <taxon>Desulfovibrionales</taxon>
        <taxon>Desulfovibrionaceae</taxon>
        <taxon>Desulfovibrio</taxon>
    </lineage>
</organism>
<dbReference type="InterPro" id="IPR036510">
    <property type="entry name" value="Ribosomal_bS20_sf"/>
</dbReference>
<keyword evidence="11" id="KW-1185">Reference proteome</keyword>
<evidence type="ECO:0000256" key="3">
    <source>
        <dbReference type="ARBA" id="ARBA00022730"/>
    </source>
</evidence>
<name>A0A6L5XK87_9BACT</name>
<dbReference type="SUPFAM" id="SSF46992">
    <property type="entry name" value="Ribosomal protein S20"/>
    <property type="match status" value="1"/>
</dbReference>
<comment type="similarity">
    <text evidence="2 8">Belongs to the bacterial ribosomal protein bS20 family.</text>
</comment>
<evidence type="ECO:0000256" key="9">
    <source>
        <dbReference type="SAM" id="MobiDB-lite"/>
    </source>
</evidence>
<dbReference type="GO" id="GO:0005829">
    <property type="term" value="C:cytosol"/>
    <property type="evidence" value="ECO:0007669"/>
    <property type="project" value="TreeGrafter"/>
</dbReference>
<evidence type="ECO:0000256" key="5">
    <source>
        <dbReference type="ARBA" id="ARBA00022980"/>
    </source>
</evidence>
<dbReference type="NCBIfam" id="TIGR00029">
    <property type="entry name" value="S20"/>
    <property type="match status" value="1"/>
</dbReference>
<keyword evidence="3 8" id="KW-0699">rRNA-binding</keyword>
<keyword evidence="6 8" id="KW-0687">Ribonucleoprotein</keyword>
<dbReference type="PANTHER" id="PTHR33398:SF1">
    <property type="entry name" value="SMALL RIBOSOMAL SUBUNIT PROTEIN BS20C"/>
    <property type="match status" value="1"/>
</dbReference>
<evidence type="ECO:0000256" key="4">
    <source>
        <dbReference type="ARBA" id="ARBA00022884"/>
    </source>
</evidence>
<dbReference type="GO" id="GO:0070181">
    <property type="term" value="F:small ribosomal subunit rRNA binding"/>
    <property type="evidence" value="ECO:0007669"/>
    <property type="project" value="TreeGrafter"/>
</dbReference>
<dbReference type="EMBL" id="VUMH01000004">
    <property type="protein sequence ID" value="MSS27538.1"/>
    <property type="molecule type" value="Genomic_DNA"/>
</dbReference>
<reference evidence="10 11" key="1">
    <citation type="submission" date="2019-09" db="EMBL/GenBank/DDBJ databases">
        <title>In-depth cultivation of the pig gut microbiome towards novel bacterial diversity and tailored functional studies.</title>
        <authorList>
            <person name="Wylensek D."/>
            <person name="Hitch T.C.A."/>
            <person name="Clavel T."/>
        </authorList>
    </citation>
    <scope>NUCLEOTIDE SEQUENCE [LARGE SCALE GENOMIC DNA]</scope>
    <source>
        <strain evidence="10 11">PG-178-WT-4</strain>
    </source>
</reference>
<dbReference type="Proteomes" id="UP000477488">
    <property type="component" value="Unassembled WGS sequence"/>
</dbReference>